<evidence type="ECO:0000259" key="2">
    <source>
        <dbReference type="PROSITE" id="PS50883"/>
    </source>
</evidence>
<dbReference type="Proteomes" id="UP000541470">
    <property type="component" value="Unassembled WGS sequence"/>
</dbReference>
<dbReference type="CDD" id="cd01948">
    <property type="entry name" value="EAL"/>
    <property type="match status" value="1"/>
</dbReference>
<protein>
    <submittedName>
        <fullName evidence="4">EAL domain-containing protein</fullName>
    </submittedName>
</protein>
<keyword evidence="1" id="KW-0812">Transmembrane</keyword>
<dbReference type="InterPro" id="IPR000160">
    <property type="entry name" value="GGDEF_dom"/>
</dbReference>
<dbReference type="Pfam" id="PF00563">
    <property type="entry name" value="EAL"/>
    <property type="match status" value="1"/>
</dbReference>
<dbReference type="InterPro" id="IPR029787">
    <property type="entry name" value="Nucleotide_cyclase"/>
</dbReference>
<dbReference type="SUPFAM" id="SSF55073">
    <property type="entry name" value="Nucleotide cyclase"/>
    <property type="match status" value="1"/>
</dbReference>
<feature type="transmembrane region" description="Helical" evidence="1">
    <location>
        <begin position="46"/>
        <end position="69"/>
    </location>
</feature>
<dbReference type="PANTHER" id="PTHR44757">
    <property type="entry name" value="DIGUANYLATE CYCLASE DGCP"/>
    <property type="match status" value="1"/>
</dbReference>
<dbReference type="PROSITE" id="PS50883">
    <property type="entry name" value="EAL"/>
    <property type="match status" value="1"/>
</dbReference>
<dbReference type="Gene3D" id="3.20.20.450">
    <property type="entry name" value="EAL domain"/>
    <property type="match status" value="1"/>
</dbReference>
<dbReference type="InterPro" id="IPR043128">
    <property type="entry name" value="Rev_trsase/Diguanyl_cyclase"/>
</dbReference>
<dbReference type="PANTHER" id="PTHR44757:SF2">
    <property type="entry name" value="BIOFILM ARCHITECTURE MAINTENANCE PROTEIN MBAA"/>
    <property type="match status" value="1"/>
</dbReference>
<dbReference type="EMBL" id="JABBGK010000001">
    <property type="protein sequence ID" value="NML74348.1"/>
    <property type="molecule type" value="Genomic_DNA"/>
</dbReference>
<feature type="transmembrane region" description="Helical" evidence="1">
    <location>
        <begin position="90"/>
        <end position="109"/>
    </location>
</feature>
<organism evidence="4 5">
    <name type="scientific">Rhizobium terricola</name>
    <dbReference type="NCBI Taxonomy" id="2728849"/>
    <lineage>
        <taxon>Bacteria</taxon>
        <taxon>Pseudomonadati</taxon>
        <taxon>Pseudomonadota</taxon>
        <taxon>Alphaproteobacteria</taxon>
        <taxon>Hyphomicrobiales</taxon>
        <taxon>Rhizobiaceae</taxon>
        <taxon>Rhizobium/Agrobacterium group</taxon>
        <taxon>Rhizobium</taxon>
    </lineage>
</organism>
<feature type="domain" description="GGDEF" evidence="3">
    <location>
        <begin position="245"/>
        <end position="378"/>
    </location>
</feature>
<name>A0A7Y0AVP8_9HYPH</name>
<evidence type="ECO:0000313" key="5">
    <source>
        <dbReference type="Proteomes" id="UP000541470"/>
    </source>
</evidence>
<comment type="caution">
    <text evidence="4">The sequence shown here is derived from an EMBL/GenBank/DDBJ whole genome shotgun (WGS) entry which is preliminary data.</text>
</comment>
<dbReference type="AlphaFoldDB" id="A0A7Y0AVP8"/>
<dbReference type="SUPFAM" id="SSF141868">
    <property type="entry name" value="EAL domain-like"/>
    <property type="match status" value="1"/>
</dbReference>
<sequence length="646" mass="70729">MKVPNENPELTLSQFEAFSKQVPLLYFILTTNMLSLAWTHRDIAPAYLVIYLPAVLSIIFVARGIGWFVSRNRKVDAAQAYHRLKATNRLAAPIAIFCTGWSVALLPYGDGFQQAHVAFFMAITVIGCIFCLMHLRSAAMVVTVLVNAPFFLAMVLSGEETFVATGINVILVSMAMIAVLLTHYRDFHQLAEQRLVLQAQNKTMKALSDENLRLANLDSLTLIANRRSFFHTLDQAFARAQSEGGMLAIGVIDLDGFKPINDMYGHSAGDKVLVEVAERLSRFADGAVSVFRLGGDEFALIVTGNHDEASVVALGNRVCDAIAQRINLGGGVVQVTASLGFATFPQVGANGQELYERADYALYTAKKHHRAGVVVFNAEQADELSRQKVVEETLQVADLETELSLVFQPIIDVASRRPAGFEALARWNCPTIGPVSPAEFIPIAEYNGRIGLITRLLLERALKTAATWPDDVFLSFNLSPHDLATAEGVNRLVGIIRASGVDPRRITFEITETAVMSDFEQANASIRILRQLGCGIALDDFGTGYASLSYVHRLPLSKIKVDGSFVREIHRKETSVKIVKSVLALCAEMRLEAIVEGVETENEMAILETLGVGSVQGYHFARPMAEAETHAFLKGTGASLENRRVS</sequence>
<evidence type="ECO:0000256" key="1">
    <source>
        <dbReference type="SAM" id="Phobius"/>
    </source>
</evidence>
<keyword evidence="1" id="KW-0472">Membrane</keyword>
<proteinExistence type="predicted"/>
<dbReference type="Pfam" id="PF00990">
    <property type="entry name" value="GGDEF"/>
    <property type="match status" value="1"/>
</dbReference>
<dbReference type="InterPro" id="IPR035919">
    <property type="entry name" value="EAL_sf"/>
</dbReference>
<evidence type="ECO:0000313" key="4">
    <source>
        <dbReference type="EMBL" id="NML74348.1"/>
    </source>
</evidence>
<dbReference type="Gene3D" id="3.30.70.270">
    <property type="match status" value="1"/>
</dbReference>
<keyword evidence="5" id="KW-1185">Reference proteome</keyword>
<feature type="transmembrane region" description="Helical" evidence="1">
    <location>
        <begin position="162"/>
        <end position="184"/>
    </location>
</feature>
<dbReference type="NCBIfam" id="TIGR00254">
    <property type="entry name" value="GGDEF"/>
    <property type="match status" value="1"/>
</dbReference>
<feature type="transmembrane region" description="Helical" evidence="1">
    <location>
        <begin position="138"/>
        <end position="156"/>
    </location>
</feature>
<gene>
    <name evidence="4" type="ORF">HHL25_09465</name>
</gene>
<dbReference type="InterPro" id="IPR001633">
    <property type="entry name" value="EAL_dom"/>
</dbReference>
<dbReference type="SMART" id="SM00052">
    <property type="entry name" value="EAL"/>
    <property type="match status" value="1"/>
</dbReference>
<dbReference type="CDD" id="cd01949">
    <property type="entry name" value="GGDEF"/>
    <property type="match status" value="1"/>
</dbReference>
<accession>A0A7Y0AVP8</accession>
<feature type="transmembrane region" description="Helical" evidence="1">
    <location>
        <begin position="115"/>
        <end position="133"/>
    </location>
</feature>
<keyword evidence="1" id="KW-1133">Transmembrane helix</keyword>
<dbReference type="InterPro" id="IPR052155">
    <property type="entry name" value="Biofilm_reg_signaling"/>
</dbReference>
<reference evidence="4 5" key="1">
    <citation type="submission" date="2020-04" db="EMBL/GenBank/DDBJ databases">
        <title>Rhizobium sp. S-51 isolated from soil.</title>
        <authorList>
            <person name="Dahal R.H."/>
        </authorList>
    </citation>
    <scope>NUCLEOTIDE SEQUENCE [LARGE SCALE GENOMIC DNA]</scope>
    <source>
        <strain evidence="4 5">S-51</strain>
    </source>
</reference>
<dbReference type="SMART" id="SM00267">
    <property type="entry name" value="GGDEF"/>
    <property type="match status" value="1"/>
</dbReference>
<dbReference type="PROSITE" id="PS50887">
    <property type="entry name" value="GGDEF"/>
    <property type="match status" value="1"/>
</dbReference>
<feature type="domain" description="EAL" evidence="2">
    <location>
        <begin position="387"/>
        <end position="637"/>
    </location>
</feature>
<evidence type="ECO:0000259" key="3">
    <source>
        <dbReference type="PROSITE" id="PS50887"/>
    </source>
</evidence>